<evidence type="ECO:0000256" key="1">
    <source>
        <dbReference type="ARBA" id="ARBA00022801"/>
    </source>
</evidence>
<dbReference type="InterPro" id="IPR000330">
    <property type="entry name" value="SNF2_N"/>
</dbReference>
<gene>
    <name evidence="5" type="primary">ERCC6</name>
    <name evidence="5" type="ORF">MS3_00010410</name>
</gene>
<proteinExistence type="predicted"/>
<name>A0A922S348_SCHHA</name>
<dbReference type="SMART" id="SM00490">
    <property type="entry name" value="HELICc"/>
    <property type="match status" value="1"/>
</dbReference>
<dbReference type="FunFam" id="3.40.50.10810:FF:000042">
    <property type="entry name" value="SNF2 family helicase-like protein"/>
    <property type="match status" value="1"/>
</dbReference>
<dbReference type="CTD" id="2074"/>
<dbReference type="CDD" id="cd18000">
    <property type="entry name" value="DEXHc_ERCC6"/>
    <property type="match status" value="1"/>
</dbReference>
<evidence type="ECO:0000259" key="4">
    <source>
        <dbReference type="PROSITE" id="PS51194"/>
    </source>
</evidence>
<keyword evidence="1" id="KW-0378">Hydrolase</keyword>
<dbReference type="Pfam" id="PF00176">
    <property type="entry name" value="SNF2-rel_dom"/>
    <property type="match status" value="1"/>
</dbReference>
<reference evidence="5" key="1">
    <citation type="journal article" date="2012" name="Nat. Genet.">
        <title>Whole-genome sequence of Schistosoma haematobium.</title>
        <authorList>
            <person name="Young N.D."/>
            <person name="Jex A.R."/>
            <person name="Li B."/>
            <person name="Liu S."/>
            <person name="Yang L."/>
            <person name="Xiong Z."/>
            <person name="Li Y."/>
            <person name="Cantacessi C."/>
            <person name="Hall R.S."/>
            <person name="Xu X."/>
            <person name="Chen F."/>
            <person name="Wu X."/>
            <person name="Zerlotini A."/>
            <person name="Oliveira G."/>
            <person name="Hofmann A."/>
            <person name="Zhang G."/>
            <person name="Fang X."/>
            <person name="Kang Y."/>
            <person name="Campbell B.E."/>
            <person name="Loukas A."/>
            <person name="Ranganathan S."/>
            <person name="Rollinson D."/>
            <person name="Rinaldi G."/>
            <person name="Brindley P.J."/>
            <person name="Yang H."/>
            <person name="Wang J."/>
            <person name="Wang J."/>
            <person name="Gasser R.B."/>
        </authorList>
    </citation>
    <scope>NUCLEOTIDE SEQUENCE</scope>
</reference>
<feature type="region of interest" description="Disordered" evidence="2">
    <location>
        <begin position="954"/>
        <end position="991"/>
    </location>
</feature>
<dbReference type="InterPro" id="IPR049730">
    <property type="entry name" value="SNF2/RAD54-like_C"/>
</dbReference>
<dbReference type="Pfam" id="PF00271">
    <property type="entry name" value="Helicase_C"/>
    <property type="match status" value="1"/>
</dbReference>
<dbReference type="Gene3D" id="3.40.50.10810">
    <property type="entry name" value="Tandem AAA-ATPase domain"/>
    <property type="match status" value="1"/>
</dbReference>
<dbReference type="EMBL" id="AMPZ03000002">
    <property type="protein sequence ID" value="KAH9591514.1"/>
    <property type="molecule type" value="Genomic_DNA"/>
</dbReference>
<feature type="region of interest" description="Disordered" evidence="2">
    <location>
        <begin position="882"/>
        <end position="916"/>
    </location>
</feature>
<evidence type="ECO:0000313" key="6">
    <source>
        <dbReference type="Proteomes" id="UP000471633"/>
    </source>
</evidence>
<feature type="non-terminal residue" evidence="5">
    <location>
        <position position="1426"/>
    </location>
</feature>
<dbReference type="PANTHER" id="PTHR45629:SF7">
    <property type="entry name" value="DNA EXCISION REPAIR PROTEIN ERCC-6-RELATED"/>
    <property type="match status" value="1"/>
</dbReference>
<keyword evidence="6" id="KW-1185">Reference proteome</keyword>
<feature type="compositionally biased region" description="Acidic residues" evidence="2">
    <location>
        <begin position="899"/>
        <end position="911"/>
    </location>
</feature>
<dbReference type="InterPro" id="IPR001650">
    <property type="entry name" value="Helicase_C-like"/>
</dbReference>
<dbReference type="InterPro" id="IPR038718">
    <property type="entry name" value="SNF2-like_sf"/>
</dbReference>
<evidence type="ECO:0000256" key="2">
    <source>
        <dbReference type="SAM" id="MobiDB-lite"/>
    </source>
</evidence>
<evidence type="ECO:0000313" key="5">
    <source>
        <dbReference type="EMBL" id="KAH9591514.1"/>
    </source>
</evidence>
<comment type="caution">
    <text evidence="5">The sequence shown here is derived from an EMBL/GenBank/DDBJ whole genome shotgun (WGS) entry which is preliminary data.</text>
</comment>
<dbReference type="PROSITE" id="PS51192">
    <property type="entry name" value="HELICASE_ATP_BIND_1"/>
    <property type="match status" value="1"/>
</dbReference>
<dbReference type="GO" id="GO:0005524">
    <property type="term" value="F:ATP binding"/>
    <property type="evidence" value="ECO:0007669"/>
    <property type="project" value="InterPro"/>
</dbReference>
<reference evidence="5" key="3">
    <citation type="submission" date="2021-06" db="EMBL/GenBank/DDBJ databases">
        <title>Chromosome-level genome assembly for S. haematobium.</title>
        <authorList>
            <person name="Stroehlein A.J."/>
        </authorList>
    </citation>
    <scope>NUCLEOTIDE SEQUENCE</scope>
</reference>
<feature type="domain" description="Helicase C-terminal" evidence="4">
    <location>
        <begin position="664"/>
        <end position="833"/>
    </location>
</feature>
<dbReference type="PANTHER" id="PTHR45629">
    <property type="entry name" value="SNF2/RAD54 FAMILY MEMBER"/>
    <property type="match status" value="1"/>
</dbReference>
<dbReference type="Proteomes" id="UP000471633">
    <property type="component" value="Unassembled WGS sequence"/>
</dbReference>
<feature type="compositionally biased region" description="Polar residues" evidence="2">
    <location>
        <begin position="882"/>
        <end position="897"/>
    </location>
</feature>
<dbReference type="InterPro" id="IPR050496">
    <property type="entry name" value="SNF2_RAD54_helicase_repair"/>
</dbReference>
<sequence>LGCYTGRHRAKSSDLFYMKEIRSLIMGTLDPYPSSSTSNSKKCMNNPMKFSINKDVIKKAENQDVNSIQRIVAYDHLEFETSVIEQAKNTFKRNNSLQISVTRERLSTLDDDIMSSQHELKKMELSLDTLLSQVSTEVSNSSLENRKIRSLELEIETKMKLIDTLISRKSALLNKLSSLEKANFISDDNVSKPDEDLLSVNIVKPLSTDDFNSPIKHLSTKLYKVKRCENNAVELKKLSKSKHNDDADINAFQERLRRQRRTELLEEQLAREHEVPSSNPSDEKLDGGFCVPGSIWCRLFDYQQKGVKWLWDLHQKGYGGIIGDEMGLGKTIQIIALLAGLHYSNIEDRSYRLYLSTRNLTSECQQEFLGLGPTLIVCPATVLNQWMSELHSWWPPIRVAILHSTGSGYGKPNKLIQMITNNPGSVLLTTYSTLVTYRDMLTSRNWSYVILDEGHKIKNPEAEATLAVKHFSTPHRLILSGSPIQNNLRELWSLFDFVCPGRLGPLPEFMQQFSIPITQGGYATASPLQVETAYQCACTLRDLLKPYLIRRLKADVQIQLPAKSEQVLFCRLTDYQRKLYREYLESQVCQDLLNGKGNIFPSLILLRNLCNHPDLATGGPRDSCFLNEEFESDKQGIENVCLSYSWSRFGCPRRSSKMLVVASLLKNWYDQGHKVLLFSQSRRMLTLLERLVQLMKFSYLRMDGTTPVSQRHELIRRFNYRSTSDSEKIDRTTDQLDIFLFLLTTRVGGLGVNLTSANRVLIYDPDWNPTTDLQARERAWRIGQSRDVVIYRLLTSGTIEEKIYHRQIFKQFLTNRILKNPRQQRFFKTNDLQELLTFEDESDIQIPETALYLKSEGMGHTLTNSLTENRFDILAKKLKDNPLQSKSSRVNTEISSGSDVDDDEKEEDEDEKESKVSVDDNFINTLLYPDAKNKRTEQLRQLAKEISRRIAEECSNKDNSVQSVTKQSKEMTSNKYSLNRKRKSDNKGTRVDGKRIKLVAKQCRYDVGEGMDISLSGNQLAEPTKATSSNSEDDNFIQNVLASSCFSSNYLSSNKQDYSTVSSFKEKRSMIDQDTRDEASRVAKEALKNIQKFHQSNEMKCKESFRKNKDDVEKAKNGKSSKIKCTDHQDFHSLSSHKSLKFTQKMSASSSPIFRQITQIVHHDKLLDEMTNPNHIDSSFDQLAVNRLANKAIITLEEEVKRWQQSNIRSFSQTTEITQRRLVFYPFGQAKNRFLWNRNESTNCGYIQLLQASSDFECSTKKAYNENSANLHVRFSSELLLSLIRSRKIIRHNHLHSSSSTESVDSVLNHSMQRLCAELIRTLGSSNTVTSEYLAIHFKSILNENNGCTTVNIRNNATVVNRSITSRHFRSLLKQLAIRHRSKCDQSQLDLPSRGRLDDVWTLRDKFQSIASYLLVNLAVAERLDQ</sequence>
<dbReference type="GeneID" id="24596733"/>
<dbReference type="SMART" id="SM00487">
    <property type="entry name" value="DEXDc"/>
    <property type="match status" value="1"/>
</dbReference>
<accession>A0A922S348</accession>
<dbReference type="RefSeq" id="XP_035588968.2">
    <property type="nucleotide sequence ID" value="XM_035734228.2"/>
</dbReference>
<dbReference type="GO" id="GO:0006283">
    <property type="term" value="P:transcription-coupled nucleotide-excision repair"/>
    <property type="evidence" value="ECO:0007669"/>
    <property type="project" value="TreeGrafter"/>
</dbReference>
<dbReference type="InterPro" id="IPR027417">
    <property type="entry name" value="P-loop_NTPase"/>
</dbReference>
<dbReference type="SUPFAM" id="SSF52540">
    <property type="entry name" value="P-loop containing nucleoside triphosphate hydrolases"/>
    <property type="match status" value="2"/>
</dbReference>
<dbReference type="GO" id="GO:0005634">
    <property type="term" value="C:nucleus"/>
    <property type="evidence" value="ECO:0007669"/>
    <property type="project" value="TreeGrafter"/>
</dbReference>
<dbReference type="CDD" id="cd18793">
    <property type="entry name" value="SF2_C_SNF"/>
    <property type="match status" value="1"/>
</dbReference>
<feature type="compositionally biased region" description="Polar residues" evidence="2">
    <location>
        <begin position="957"/>
        <end position="977"/>
    </location>
</feature>
<protein>
    <submittedName>
        <fullName evidence="5">DNA excision repair protein ERCC-6</fullName>
    </submittedName>
</protein>
<dbReference type="InterPro" id="IPR014001">
    <property type="entry name" value="Helicase_ATP-bd"/>
</dbReference>
<reference evidence="5" key="4">
    <citation type="journal article" date="2022" name="PLoS Pathog.">
        <title>Chromosome-level genome of Schistosoma haematobium underpins genome-wide explorations of molecular variation.</title>
        <authorList>
            <person name="Stroehlein A.J."/>
            <person name="Korhonen P.K."/>
            <person name="Lee V.V."/>
            <person name="Ralph S.A."/>
            <person name="Mentink-Kane M."/>
            <person name="You H."/>
            <person name="McManus D.P."/>
            <person name="Tchuente L.T."/>
            <person name="Stothard J.R."/>
            <person name="Kaur P."/>
            <person name="Dudchenko O."/>
            <person name="Aiden E.L."/>
            <person name="Yang B."/>
            <person name="Yang H."/>
            <person name="Emery A.M."/>
            <person name="Webster B.L."/>
            <person name="Brindley P.J."/>
            <person name="Rollinson D."/>
            <person name="Chang B.C.H."/>
            <person name="Gasser R.B."/>
            <person name="Young N.D."/>
        </authorList>
    </citation>
    <scope>NUCLEOTIDE SEQUENCE</scope>
</reference>
<evidence type="ECO:0000259" key="3">
    <source>
        <dbReference type="PROSITE" id="PS51192"/>
    </source>
</evidence>
<dbReference type="PROSITE" id="PS51194">
    <property type="entry name" value="HELICASE_CTER"/>
    <property type="match status" value="1"/>
</dbReference>
<feature type="domain" description="Helicase ATP-binding" evidence="3">
    <location>
        <begin position="311"/>
        <end position="501"/>
    </location>
</feature>
<organism evidence="5 6">
    <name type="scientific">Schistosoma haematobium</name>
    <name type="common">Blood fluke</name>
    <dbReference type="NCBI Taxonomy" id="6185"/>
    <lineage>
        <taxon>Eukaryota</taxon>
        <taxon>Metazoa</taxon>
        <taxon>Spiralia</taxon>
        <taxon>Lophotrochozoa</taxon>
        <taxon>Platyhelminthes</taxon>
        <taxon>Trematoda</taxon>
        <taxon>Digenea</taxon>
        <taxon>Strigeidida</taxon>
        <taxon>Schistosomatoidea</taxon>
        <taxon>Schistosomatidae</taxon>
        <taxon>Schistosoma</taxon>
    </lineage>
</organism>
<dbReference type="GO" id="GO:0008094">
    <property type="term" value="F:ATP-dependent activity, acting on DNA"/>
    <property type="evidence" value="ECO:0007669"/>
    <property type="project" value="TreeGrafter"/>
</dbReference>
<dbReference type="KEGG" id="shx:MS3_00010410"/>
<reference evidence="5" key="2">
    <citation type="journal article" date="2019" name="Gigascience">
        <title>High-quality Schistosoma haematobium genome achieved by single-molecule and long-range sequencing.</title>
        <authorList>
            <person name="Stroehlein A.J."/>
            <person name="Korhonen P.K."/>
            <person name="Chong T.M."/>
            <person name="Lim Y.L."/>
            <person name="Chan K.G."/>
            <person name="Webster B."/>
            <person name="Rollinson D."/>
            <person name="Brindley P.J."/>
            <person name="Gasser R.B."/>
            <person name="Young N.D."/>
        </authorList>
    </citation>
    <scope>NUCLEOTIDE SEQUENCE</scope>
</reference>
<dbReference type="GO" id="GO:0016787">
    <property type="term" value="F:hydrolase activity"/>
    <property type="evidence" value="ECO:0007669"/>
    <property type="project" value="UniProtKB-KW"/>
</dbReference>
<dbReference type="Gene3D" id="3.40.50.300">
    <property type="entry name" value="P-loop containing nucleotide triphosphate hydrolases"/>
    <property type="match status" value="1"/>
</dbReference>